<evidence type="ECO:0000259" key="15">
    <source>
        <dbReference type="SMART" id="SM00822"/>
    </source>
</evidence>
<feature type="domain" description="Ketoreductase" evidence="15">
    <location>
        <begin position="32"/>
        <end position="218"/>
    </location>
</feature>
<comment type="caution">
    <text evidence="16">The sequence shown here is derived from an EMBL/GenBank/DDBJ whole genome shotgun (WGS) entry which is preliminary data.</text>
</comment>
<dbReference type="FunFam" id="3.40.50.720:FF:000165">
    <property type="entry name" value="3-ketodihydrosphingosine reductase"/>
    <property type="match status" value="1"/>
</dbReference>
<dbReference type="PROSITE" id="PS00061">
    <property type="entry name" value="ADH_SHORT"/>
    <property type="match status" value="1"/>
</dbReference>
<evidence type="ECO:0000256" key="10">
    <source>
        <dbReference type="ARBA" id="ARBA00023098"/>
    </source>
</evidence>
<evidence type="ECO:0000256" key="8">
    <source>
        <dbReference type="ARBA" id="ARBA00022919"/>
    </source>
</evidence>
<dbReference type="InterPro" id="IPR036291">
    <property type="entry name" value="NAD(P)-bd_dom_sf"/>
</dbReference>
<dbReference type="PANTHER" id="PTHR43550">
    <property type="entry name" value="3-KETODIHYDROSPHINGOSINE REDUCTASE"/>
    <property type="match status" value="1"/>
</dbReference>
<keyword evidence="17" id="KW-1185">Reference proteome</keyword>
<evidence type="ECO:0000256" key="9">
    <source>
        <dbReference type="ARBA" id="ARBA00023002"/>
    </source>
</evidence>
<dbReference type="GO" id="GO:0000166">
    <property type="term" value="F:nucleotide binding"/>
    <property type="evidence" value="ECO:0007669"/>
    <property type="project" value="UniProtKB-KW"/>
</dbReference>
<keyword evidence="7" id="KW-0521">NADP</keyword>
<evidence type="ECO:0000256" key="6">
    <source>
        <dbReference type="ARBA" id="ARBA00022824"/>
    </source>
</evidence>
<dbReference type="InterPro" id="IPR020904">
    <property type="entry name" value="Sc_DH/Rdtase_CS"/>
</dbReference>
<dbReference type="PANTHER" id="PTHR43550:SF3">
    <property type="entry name" value="3-KETODIHYDROSPHINGOSINE REDUCTASE"/>
    <property type="match status" value="1"/>
</dbReference>
<dbReference type="SUPFAM" id="SSF51735">
    <property type="entry name" value="NAD(P)-binding Rossmann-fold domains"/>
    <property type="match status" value="1"/>
</dbReference>
<dbReference type="GO" id="GO:0030148">
    <property type="term" value="P:sphingolipid biosynthetic process"/>
    <property type="evidence" value="ECO:0007669"/>
    <property type="project" value="UniProtKB-ARBA"/>
</dbReference>
<evidence type="ECO:0000256" key="13">
    <source>
        <dbReference type="ARBA" id="ARBA00048930"/>
    </source>
</evidence>
<dbReference type="Gene3D" id="3.40.50.720">
    <property type="entry name" value="NAD(P)-binding Rossmann-like Domain"/>
    <property type="match status" value="1"/>
</dbReference>
<dbReference type="CDD" id="cd08939">
    <property type="entry name" value="KDSR-like_SDR_c"/>
    <property type="match status" value="1"/>
</dbReference>
<dbReference type="EC" id="1.1.1.102" evidence="11"/>
<name>A0ABD0JIU3_9CAEN</name>
<dbReference type="Proteomes" id="UP001519460">
    <property type="component" value="Unassembled WGS sequence"/>
</dbReference>
<evidence type="ECO:0000256" key="5">
    <source>
        <dbReference type="ARBA" id="ARBA00022741"/>
    </source>
</evidence>
<dbReference type="PRINTS" id="PR00081">
    <property type="entry name" value="GDHRDH"/>
</dbReference>
<evidence type="ECO:0000256" key="3">
    <source>
        <dbReference type="ARBA" id="ARBA00004991"/>
    </source>
</evidence>
<reference evidence="16 17" key="1">
    <citation type="journal article" date="2023" name="Sci. Data">
        <title>Genome assembly of the Korean intertidal mud-creeper Batillaria attramentaria.</title>
        <authorList>
            <person name="Patra A.K."/>
            <person name="Ho P.T."/>
            <person name="Jun S."/>
            <person name="Lee S.J."/>
            <person name="Kim Y."/>
            <person name="Won Y.J."/>
        </authorList>
    </citation>
    <scope>NUCLEOTIDE SEQUENCE [LARGE SCALE GENOMIC DNA]</scope>
    <source>
        <strain evidence="16">Wonlab-2016</strain>
    </source>
</reference>
<protein>
    <recommendedName>
        <fullName evidence="11">3-dehydrosphinganine reductase</fullName>
        <ecNumber evidence="11">1.1.1.102</ecNumber>
    </recommendedName>
</protein>
<gene>
    <name evidence="16" type="ORF">BaRGS_00033916</name>
</gene>
<keyword evidence="5" id="KW-0547">Nucleotide-binding</keyword>
<evidence type="ECO:0000256" key="14">
    <source>
        <dbReference type="RuleBase" id="RU000363"/>
    </source>
</evidence>
<evidence type="ECO:0000256" key="4">
    <source>
        <dbReference type="ARBA" id="ARBA00006484"/>
    </source>
</evidence>
<dbReference type="EMBL" id="JACVVK020000423">
    <property type="protein sequence ID" value="KAK7474844.1"/>
    <property type="molecule type" value="Genomic_DNA"/>
</dbReference>
<comment type="similarity">
    <text evidence="4 14">Belongs to the short-chain dehydrogenases/reductases (SDR) family.</text>
</comment>
<evidence type="ECO:0000313" key="17">
    <source>
        <dbReference type="Proteomes" id="UP001519460"/>
    </source>
</evidence>
<dbReference type="Pfam" id="PF00106">
    <property type="entry name" value="adh_short"/>
    <property type="match status" value="1"/>
</dbReference>
<comment type="catalytic activity">
    <reaction evidence="13">
        <text>sphinganine + NADP(+) = 3-oxosphinganine + NADPH + H(+)</text>
        <dbReference type="Rhea" id="RHEA:22640"/>
        <dbReference type="ChEBI" id="CHEBI:15378"/>
        <dbReference type="ChEBI" id="CHEBI:57783"/>
        <dbReference type="ChEBI" id="CHEBI:57817"/>
        <dbReference type="ChEBI" id="CHEBI:58299"/>
        <dbReference type="ChEBI" id="CHEBI:58349"/>
        <dbReference type="EC" id="1.1.1.102"/>
    </reaction>
    <physiologicalReaction direction="right-to-left" evidence="13">
        <dbReference type="Rhea" id="RHEA:22642"/>
    </physiologicalReaction>
</comment>
<comment type="pathway">
    <text evidence="2">Lipid metabolism; sphingolipid metabolism.</text>
</comment>
<evidence type="ECO:0000256" key="12">
    <source>
        <dbReference type="ARBA" id="ARBA00044737"/>
    </source>
</evidence>
<sequence length="336" mass="36509">MLWICLAVLFTIFLILFVYSILTAPTTQMSGAHVLITGGSSGIGKSLAIEAANRGANITLIARNQARLREAKEEVEKSLKDGSKQCITYFSVDVTKDPHALEEAVKQAEKKLGVVNILINCAGTSSSAKFIDTPPEEFHRLMDVNYYGSVLVTKAVVPSLVNQRKGHIVFVSSMGGQLGLFGYTAYSASKFALRGLAESLQMELKPYNIQVTMAFPPDTDTPGFAEEQKMKPKETRLVSESGGLFSPQTVARTILDDMMKGKFLSSIGLDGYMLSCLTSGFSPVTSAIDAVQQVALMGIFRLVSVFYLMHFDRVVRKCKDEAEAGTGDASKDKKTS</sequence>
<dbReference type="InterPro" id="IPR002347">
    <property type="entry name" value="SDR_fam"/>
</dbReference>
<evidence type="ECO:0000256" key="1">
    <source>
        <dbReference type="ARBA" id="ARBA00004240"/>
    </source>
</evidence>
<proteinExistence type="inferred from homology"/>
<evidence type="ECO:0000256" key="11">
    <source>
        <dbReference type="ARBA" id="ARBA00026112"/>
    </source>
</evidence>
<accession>A0ABD0JIU3</accession>
<comment type="pathway">
    <text evidence="3">Sphingolipid metabolism.</text>
</comment>
<dbReference type="PRINTS" id="PR00080">
    <property type="entry name" value="SDRFAMILY"/>
</dbReference>
<dbReference type="GO" id="GO:0005783">
    <property type="term" value="C:endoplasmic reticulum"/>
    <property type="evidence" value="ECO:0007669"/>
    <property type="project" value="UniProtKB-SubCell"/>
</dbReference>
<evidence type="ECO:0000256" key="2">
    <source>
        <dbReference type="ARBA" id="ARBA00004760"/>
    </source>
</evidence>
<comment type="subcellular location">
    <subcellularLocation>
        <location evidence="1">Endoplasmic reticulum</location>
    </subcellularLocation>
</comment>
<evidence type="ECO:0000256" key="7">
    <source>
        <dbReference type="ARBA" id="ARBA00022857"/>
    </source>
</evidence>
<keyword evidence="8" id="KW-0746">Sphingolipid metabolism</keyword>
<comment type="function">
    <text evidence="12">Catalyzes the reduction of 3'-oxosphinganine (3-ketodihydrosphingosine/KDS) to sphinganine (dihydrosphingosine/DHS), the second step of de novo sphingolipid biosynthesis.</text>
</comment>
<evidence type="ECO:0000313" key="16">
    <source>
        <dbReference type="EMBL" id="KAK7474844.1"/>
    </source>
</evidence>
<dbReference type="InterPro" id="IPR045022">
    <property type="entry name" value="KDSR-like"/>
</dbReference>
<dbReference type="InterPro" id="IPR057326">
    <property type="entry name" value="KR_dom"/>
</dbReference>
<dbReference type="GO" id="GO:0047560">
    <property type="term" value="F:3-dehydrosphinganine reductase activity"/>
    <property type="evidence" value="ECO:0007669"/>
    <property type="project" value="UniProtKB-EC"/>
</dbReference>
<keyword evidence="6" id="KW-0256">Endoplasmic reticulum</keyword>
<organism evidence="16 17">
    <name type="scientific">Batillaria attramentaria</name>
    <dbReference type="NCBI Taxonomy" id="370345"/>
    <lineage>
        <taxon>Eukaryota</taxon>
        <taxon>Metazoa</taxon>
        <taxon>Spiralia</taxon>
        <taxon>Lophotrochozoa</taxon>
        <taxon>Mollusca</taxon>
        <taxon>Gastropoda</taxon>
        <taxon>Caenogastropoda</taxon>
        <taxon>Sorbeoconcha</taxon>
        <taxon>Cerithioidea</taxon>
        <taxon>Batillariidae</taxon>
        <taxon>Batillaria</taxon>
    </lineage>
</organism>
<dbReference type="GO" id="GO:0016020">
    <property type="term" value="C:membrane"/>
    <property type="evidence" value="ECO:0007669"/>
    <property type="project" value="GOC"/>
</dbReference>
<dbReference type="SMART" id="SM00822">
    <property type="entry name" value="PKS_KR"/>
    <property type="match status" value="1"/>
</dbReference>
<keyword evidence="10" id="KW-0443">Lipid metabolism</keyword>
<dbReference type="AlphaFoldDB" id="A0ABD0JIU3"/>
<keyword evidence="9" id="KW-0560">Oxidoreductase</keyword>